<evidence type="ECO:0000256" key="1">
    <source>
        <dbReference type="ARBA" id="ARBA00004474"/>
    </source>
</evidence>
<evidence type="ECO:0000256" key="3">
    <source>
        <dbReference type="ARBA" id="ARBA00022946"/>
    </source>
</evidence>
<dbReference type="InterPro" id="IPR006843">
    <property type="entry name" value="PAP/fibrillin_dom"/>
</dbReference>
<gene>
    <name evidence="6" type="ORF">SSX86_010329</name>
</gene>
<feature type="compositionally biased region" description="Basic and acidic residues" evidence="4">
    <location>
        <begin position="171"/>
        <end position="216"/>
    </location>
</feature>
<name>A0AAP0H2F0_9ASTR</name>
<sequence>MIPQNRHSPLLNRYARYSVDEEDGSTGYVQGRAGTVNERVGNWDGDFNENRYDDQFRYEEFNDCGRQLGQCGLDDNSINEKFDIIMELMKDIQKGNEIRDKEIKALSQQVGQLAEEVAIIRRDQVRLLSDAQRNPSHISSNTMRVDKDEVSTLPFSEISVVDTHSPQFVKGESEHDQEVKSFKRSPEKENPKEEKECFMVDRLNEKKESRSQDKEKTSRKRRRKTVNKLVEFDLEKATAAWFDSLYLDDDIRVARDIRGDYLVVDRAPY</sequence>
<dbReference type="Proteomes" id="UP001408789">
    <property type="component" value="Unassembled WGS sequence"/>
</dbReference>
<proteinExistence type="predicted"/>
<keyword evidence="2" id="KW-0934">Plastid</keyword>
<evidence type="ECO:0000259" key="5">
    <source>
        <dbReference type="Pfam" id="PF04755"/>
    </source>
</evidence>
<dbReference type="GO" id="GO:0009536">
    <property type="term" value="C:plastid"/>
    <property type="evidence" value="ECO:0007669"/>
    <property type="project" value="UniProtKB-SubCell"/>
</dbReference>
<evidence type="ECO:0000256" key="2">
    <source>
        <dbReference type="ARBA" id="ARBA00022640"/>
    </source>
</evidence>
<comment type="caution">
    <text evidence="6">The sequence shown here is derived from an EMBL/GenBank/DDBJ whole genome shotgun (WGS) entry which is preliminary data.</text>
</comment>
<evidence type="ECO:0000313" key="6">
    <source>
        <dbReference type="EMBL" id="KAK9069931.1"/>
    </source>
</evidence>
<accession>A0AAP0H2F0</accession>
<evidence type="ECO:0000313" key="7">
    <source>
        <dbReference type="Proteomes" id="UP001408789"/>
    </source>
</evidence>
<reference evidence="6 7" key="1">
    <citation type="submission" date="2024-04" db="EMBL/GenBank/DDBJ databases">
        <title>The reference genome of an endangered Asteraceae, Deinandra increscens subsp. villosa, native to the Central Coast of California.</title>
        <authorList>
            <person name="Guilliams M."/>
            <person name="Hasenstab-Lehman K."/>
            <person name="Meyer R."/>
            <person name="Mcevoy S."/>
        </authorList>
    </citation>
    <scope>NUCLEOTIDE SEQUENCE [LARGE SCALE GENOMIC DNA]</scope>
    <source>
        <tissue evidence="6">Leaf</tissue>
    </source>
</reference>
<feature type="domain" description="Plastid lipid-associated protein/fibrillin conserved" evidence="5">
    <location>
        <begin position="222"/>
        <end position="264"/>
    </location>
</feature>
<evidence type="ECO:0000256" key="4">
    <source>
        <dbReference type="SAM" id="MobiDB-lite"/>
    </source>
</evidence>
<keyword evidence="7" id="KW-1185">Reference proteome</keyword>
<protein>
    <recommendedName>
        <fullName evidence="5">Plastid lipid-associated protein/fibrillin conserved domain-containing protein</fullName>
    </recommendedName>
</protein>
<feature type="region of interest" description="Disordered" evidence="4">
    <location>
        <begin position="164"/>
        <end position="222"/>
    </location>
</feature>
<keyword evidence="3" id="KW-0809">Transit peptide</keyword>
<dbReference type="Pfam" id="PF04755">
    <property type="entry name" value="PAP_fibrillin"/>
    <property type="match status" value="1"/>
</dbReference>
<organism evidence="6 7">
    <name type="scientific">Deinandra increscens subsp. villosa</name>
    <dbReference type="NCBI Taxonomy" id="3103831"/>
    <lineage>
        <taxon>Eukaryota</taxon>
        <taxon>Viridiplantae</taxon>
        <taxon>Streptophyta</taxon>
        <taxon>Embryophyta</taxon>
        <taxon>Tracheophyta</taxon>
        <taxon>Spermatophyta</taxon>
        <taxon>Magnoliopsida</taxon>
        <taxon>eudicotyledons</taxon>
        <taxon>Gunneridae</taxon>
        <taxon>Pentapetalae</taxon>
        <taxon>asterids</taxon>
        <taxon>campanulids</taxon>
        <taxon>Asterales</taxon>
        <taxon>Asteraceae</taxon>
        <taxon>Asteroideae</taxon>
        <taxon>Heliantheae alliance</taxon>
        <taxon>Madieae</taxon>
        <taxon>Madiinae</taxon>
        <taxon>Deinandra</taxon>
    </lineage>
</organism>
<dbReference type="EMBL" id="JBCNJP010000012">
    <property type="protein sequence ID" value="KAK9069931.1"/>
    <property type="molecule type" value="Genomic_DNA"/>
</dbReference>
<dbReference type="AlphaFoldDB" id="A0AAP0H2F0"/>
<comment type="subcellular location">
    <subcellularLocation>
        <location evidence="1">Plastid</location>
    </subcellularLocation>
</comment>